<dbReference type="EMBL" id="BGPR01053151">
    <property type="protein sequence ID" value="GBO29941.1"/>
    <property type="molecule type" value="Genomic_DNA"/>
</dbReference>
<dbReference type="Proteomes" id="UP000499080">
    <property type="component" value="Unassembled WGS sequence"/>
</dbReference>
<dbReference type="InterPro" id="IPR011049">
    <property type="entry name" value="Serralysin-like_metalloprot_C"/>
</dbReference>
<reference evidence="1 2" key="1">
    <citation type="journal article" date="2019" name="Sci. Rep.">
        <title>Orb-weaving spider Araneus ventricosus genome elucidates the spidroin gene catalogue.</title>
        <authorList>
            <person name="Kono N."/>
            <person name="Nakamura H."/>
            <person name="Ohtoshi R."/>
            <person name="Moran D.A.P."/>
            <person name="Shinohara A."/>
            <person name="Yoshida Y."/>
            <person name="Fujiwara M."/>
            <person name="Mori M."/>
            <person name="Tomita M."/>
            <person name="Arakawa K."/>
        </authorList>
    </citation>
    <scope>NUCLEOTIDE SEQUENCE [LARGE SCALE GENOMIC DNA]</scope>
</reference>
<gene>
    <name evidence="1" type="ORF">AVEN_144979_1</name>
</gene>
<name>A0A4Y2VZ60_ARAVE</name>
<accession>A0A4Y2VZ60</accession>
<proteinExistence type="predicted"/>
<evidence type="ECO:0000313" key="1">
    <source>
        <dbReference type="EMBL" id="GBO29941.1"/>
    </source>
</evidence>
<evidence type="ECO:0000313" key="2">
    <source>
        <dbReference type="Proteomes" id="UP000499080"/>
    </source>
</evidence>
<comment type="caution">
    <text evidence="1">The sequence shown here is derived from an EMBL/GenBank/DDBJ whole genome shotgun (WGS) entry which is preliminary data.</text>
</comment>
<sequence length="106" mass="11880">MMRERRNNTILLDPFTLVKALMTTGIKKIIFSCATYSRYATVYGDKTLTIDHGHKTLTIVYGDKTLMTGYGDKTLMASYGYKKLTPAYGDKRLTTGYGDKALTFDG</sequence>
<dbReference type="SUPFAM" id="SSF51120">
    <property type="entry name" value="beta-Roll"/>
    <property type="match status" value="1"/>
</dbReference>
<protein>
    <submittedName>
        <fullName evidence="1">Uncharacterized protein</fullName>
    </submittedName>
</protein>
<keyword evidence="2" id="KW-1185">Reference proteome</keyword>
<organism evidence="1 2">
    <name type="scientific">Araneus ventricosus</name>
    <name type="common">Orbweaver spider</name>
    <name type="synonym">Epeira ventricosa</name>
    <dbReference type="NCBI Taxonomy" id="182803"/>
    <lineage>
        <taxon>Eukaryota</taxon>
        <taxon>Metazoa</taxon>
        <taxon>Ecdysozoa</taxon>
        <taxon>Arthropoda</taxon>
        <taxon>Chelicerata</taxon>
        <taxon>Arachnida</taxon>
        <taxon>Araneae</taxon>
        <taxon>Araneomorphae</taxon>
        <taxon>Entelegynae</taxon>
        <taxon>Araneoidea</taxon>
        <taxon>Araneidae</taxon>
        <taxon>Araneus</taxon>
    </lineage>
</organism>
<dbReference type="AlphaFoldDB" id="A0A4Y2VZ60"/>